<evidence type="ECO:0000259" key="8">
    <source>
        <dbReference type="Pfam" id="PF00857"/>
    </source>
</evidence>
<dbReference type="PANTHER" id="PTHR11080:SF2">
    <property type="entry name" value="LD05707P"/>
    <property type="match status" value="1"/>
</dbReference>
<dbReference type="EC" id="3.5.1.19" evidence="6"/>
<dbReference type="AlphaFoldDB" id="A0A5N6TPN6"/>
<comment type="similarity">
    <text evidence="1">Belongs to the isochorismatase family.</text>
</comment>
<accession>A0A5N6TPN6</accession>
<dbReference type="Gene3D" id="3.40.50.850">
    <property type="entry name" value="Isochorismatase-like"/>
    <property type="match status" value="1"/>
</dbReference>
<keyword evidence="10" id="KW-1185">Reference proteome</keyword>
<dbReference type="InterPro" id="IPR036380">
    <property type="entry name" value="Isochorismatase-like_sf"/>
</dbReference>
<keyword evidence="3" id="KW-0479">Metal-binding</keyword>
<dbReference type="InterPro" id="IPR000868">
    <property type="entry name" value="Isochorismatase-like_dom"/>
</dbReference>
<dbReference type="OrthoDB" id="3341310at2759"/>
<dbReference type="InterPro" id="IPR052347">
    <property type="entry name" value="Isochorismatase_Nicotinamidase"/>
</dbReference>
<dbReference type="PANTHER" id="PTHR11080">
    <property type="entry name" value="PYRAZINAMIDASE/NICOTINAMIDASE"/>
    <property type="match status" value="1"/>
</dbReference>
<dbReference type="GO" id="GO:0046872">
    <property type="term" value="F:metal ion binding"/>
    <property type="evidence" value="ECO:0007669"/>
    <property type="project" value="UniProtKB-KW"/>
</dbReference>
<gene>
    <name evidence="9" type="ORF">BDV25DRAFT_19635</name>
</gene>
<evidence type="ECO:0000256" key="4">
    <source>
        <dbReference type="ARBA" id="ARBA00022801"/>
    </source>
</evidence>
<protein>
    <recommendedName>
        <fullName evidence="6">nicotinamidase</fullName>
        <ecNumber evidence="6">3.5.1.19</ecNumber>
    </recommendedName>
    <alternativeName>
        <fullName evidence="7">Nicotinamide deamidase</fullName>
    </alternativeName>
</protein>
<dbReference type="GO" id="GO:0019363">
    <property type="term" value="P:pyridine nucleotide biosynthetic process"/>
    <property type="evidence" value="ECO:0007669"/>
    <property type="project" value="UniProtKB-KW"/>
</dbReference>
<dbReference type="GO" id="GO:0008936">
    <property type="term" value="F:nicotinamidase activity"/>
    <property type="evidence" value="ECO:0007669"/>
    <property type="project" value="UniProtKB-EC"/>
</dbReference>
<evidence type="ECO:0000256" key="7">
    <source>
        <dbReference type="ARBA" id="ARBA00043224"/>
    </source>
</evidence>
<evidence type="ECO:0000256" key="2">
    <source>
        <dbReference type="ARBA" id="ARBA00022642"/>
    </source>
</evidence>
<organism evidence="9 10">
    <name type="scientific">Aspergillus avenaceus</name>
    <dbReference type="NCBI Taxonomy" id="36643"/>
    <lineage>
        <taxon>Eukaryota</taxon>
        <taxon>Fungi</taxon>
        <taxon>Dikarya</taxon>
        <taxon>Ascomycota</taxon>
        <taxon>Pezizomycotina</taxon>
        <taxon>Eurotiomycetes</taxon>
        <taxon>Eurotiomycetidae</taxon>
        <taxon>Eurotiales</taxon>
        <taxon>Aspergillaceae</taxon>
        <taxon>Aspergillus</taxon>
        <taxon>Aspergillus subgen. Circumdati</taxon>
    </lineage>
</organism>
<sequence>MKAALLVVDMQEDFCPPRGSLAVQEGRDIAPVINSLLAHSGFALRVMSQDYHPMNHISFADNHPAPNNRPFECVITMNNPAPEKKAETRLQRLWPVHCVEGTQGAEIIPEIETSKIDLYVKKGMHHEVEMYSAFADAFGNVDPAVTAQSVDADLKSFLISKGITDVFVVGLAGDYCVKYTAIDAARAGFISYVIEDATRCVIPGVGWEQAKQELHEAGVSIIRSDGPEISRMGGDS</sequence>
<reference evidence="9 10" key="1">
    <citation type="submission" date="2019-04" db="EMBL/GenBank/DDBJ databases">
        <title>Friends and foes A comparative genomics study of 23 Aspergillus species from section Flavi.</title>
        <authorList>
            <consortium name="DOE Joint Genome Institute"/>
            <person name="Kjaerbolling I."/>
            <person name="Vesth T."/>
            <person name="Frisvad J.C."/>
            <person name="Nybo J.L."/>
            <person name="Theobald S."/>
            <person name="Kildgaard S."/>
            <person name="Isbrandt T."/>
            <person name="Kuo A."/>
            <person name="Sato A."/>
            <person name="Lyhne E.K."/>
            <person name="Kogle M.E."/>
            <person name="Wiebenga A."/>
            <person name="Kun R.S."/>
            <person name="Lubbers R.J."/>
            <person name="Makela M.R."/>
            <person name="Barry K."/>
            <person name="Chovatia M."/>
            <person name="Clum A."/>
            <person name="Daum C."/>
            <person name="Haridas S."/>
            <person name="He G."/>
            <person name="LaButti K."/>
            <person name="Lipzen A."/>
            <person name="Mondo S."/>
            <person name="Riley R."/>
            <person name="Salamov A."/>
            <person name="Simmons B.A."/>
            <person name="Magnuson J.K."/>
            <person name="Henrissat B."/>
            <person name="Mortensen U.H."/>
            <person name="Larsen T.O."/>
            <person name="Devries R.P."/>
            <person name="Grigoriev I.V."/>
            <person name="Machida M."/>
            <person name="Baker S.E."/>
            <person name="Andersen M.R."/>
        </authorList>
    </citation>
    <scope>NUCLEOTIDE SEQUENCE [LARGE SCALE GENOMIC DNA]</scope>
    <source>
        <strain evidence="9 10">IBT 18842</strain>
    </source>
</reference>
<evidence type="ECO:0000256" key="1">
    <source>
        <dbReference type="ARBA" id="ARBA00006336"/>
    </source>
</evidence>
<name>A0A5N6TPN6_ASPAV</name>
<evidence type="ECO:0000313" key="9">
    <source>
        <dbReference type="EMBL" id="KAE8148318.1"/>
    </source>
</evidence>
<keyword evidence="4" id="KW-0378">Hydrolase</keyword>
<dbReference type="CDD" id="cd01011">
    <property type="entry name" value="nicotinamidase"/>
    <property type="match status" value="1"/>
</dbReference>
<dbReference type="SUPFAM" id="SSF52499">
    <property type="entry name" value="Isochorismatase-like hydrolases"/>
    <property type="match status" value="1"/>
</dbReference>
<comment type="pathway">
    <text evidence="5">Cofactor biosynthesis; nicotinate biosynthesis; nicotinate from nicotinamide: step 1/1.</text>
</comment>
<keyword evidence="2" id="KW-0662">Pyridine nucleotide biosynthesis</keyword>
<evidence type="ECO:0000313" key="10">
    <source>
        <dbReference type="Proteomes" id="UP000325780"/>
    </source>
</evidence>
<feature type="domain" description="Isochorismatase-like" evidence="8">
    <location>
        <begin position="3"/>
        <end position="199"/>
    </location>
</feature>
<proteinExistence type="inferred from homology"/>
<dbReference type="Pfam" id="PF00857">
    <property type="entry name" value="Isochorismatase"/>
    <property type="match status" value="1"/>
</dbReference>
<dbReference type="EMBL" id="ML742165">
    <property type="protein sequence ID" value="KAE8148318.1"/>
    <property type="molecule type" value="Genomic_DNA"/>
</dbReference>
<evidence type="ECO:0000256" key="3">
    <source>
        <dbReference type="ARBA" id="ARBA00022723"/>
    </source>
</evidence>
<evidence type="ECO:0000256" key="5">
    <source>
        <dbReference type="ARBA" id="ARBA00037900"/>
    </source>
</evidence>
<dbReference type="Proteomes" id="UP000325780">
    <property type="component" value="Unassembled WGS sequence"/>
</dbReference>
<evidence type="ECO:0000256" key="6">
    <source>
        <dbReference type="ARBA" id="ARBA00039017"/>
    </source>
</evidence>